<accession>A0ABP6U7H9</accession>
<keyword evidence="4" id="KW-1185">Reference proteome</keyword>
<feature type="chain" id="PRO_5046218216" description="Secreted protein" evidence="2">
    <location>
        <begin position="35"/>
        <end position="123"/>
    </location>
</feature>
<dbReference type="EMBL" id="BAAAXF010000074">
    <property type="protein sequence ID" value="GAA3503399.1"/>
    <property type="molecule type" value="Genomic_DNA"/>
</dbReference>
<evidence type="ECO:0000256" key="2">
    <source>
        <dbReference type="SAM" id="SignalP"/>
    </source>
</evidence>
<dbReference type="Proteomes" id="UP001501455">
    <property type="component" value="Unassembled WGS sequence"/>
</dbReference>
<evidence type="ECO:0000313" key="4">
    <source>
        <dbReference type="Proteomes" id="UP001501455"/>
    </source>
</evidence>
<proteinExistence type="predicted"/>
<feature type="region of interest" description="Disordered" evidence="1">
    <location>
        <begin position="68"/>
        <end position="96"/>
    </location>
</feature>
<feature type="signal peptide" evidence="2">
    <location>
        <begin position="1"/>
        <end position="34"/>
    </location>
</feature>
<evidence type="ECO:0000256" key="1">
    <source>
        <dbReference type="SAM" id="MobiDB-lite"/>
    </source>
</evidence>
<evidence type="ECO:0000313" key="3">
    <source>
        <dbReference type="EMBL" id="GAA3503399.1"/>
    </source>
</evidence>
<evidence type="ECO:0008006" key="5">
    <source>
        <dbReference type="Google" id="ProtNLM"/>
    </source>
</evidence>
<name>A0ABP6U7H9_9ACTN</name>
<gene>
    <name evidence="3" type="ORF">GCM10019016_105090</name>
</gene>
<organism evidence="3 4">
    <name type="scientific">Streptomyces prasinosporus</name>
    <dbReference type="NCBI Taxonomy" id="68256"/>
    <lineage>
        <taxon>Bacteria</taxon>
        <taxon>Bacillati</taxon>
        <taxon>Actinomycetota</taxon>
        <taxon>Actinomycetes</taxon>
        <taxon>Kitasatosporales</taxon>
        <taxon>Streptomycetaceae</taxon>
        <taxon>Streptomyces</taxon>
        <taxon>Streptomyces albogriseolus group</taxon>
    </lineage>
</organism>
<comment type="caution">
    <text evidence="3">The sequence shown here is derived from an EMBL/GenBank/DDBJ whole genome shotgun (WGS) entry which is preliminary data.</text>
</comment>
<protein>
    <recommendedName>
        <fullName evidence="5">Secreted protein</fullName>
    </recommendedName>
</protein>
<dbReference type="Pfam" id="PF03995">
    <property type="entry name" value="Inhibitor_I36"/>
    <property type="match status" value="1"/>
</dbReference>
<reference evidence="4" key="1">
    <citation type="journal article" date="2019" name="Int. J. Syst. Evol. Microbiol.">
        <title>The Global Catalogue of Microorganisms (GCM) 10K type strain sequencing project: providing services to taxonomists for standard genome sequencing and annotation.</title>
        <authorList>
            <consortium name="The Broad Institute Genomics Platform"/>
            <consortium name="The Broad Institute Genome Sequencing Center for Infectious Disease"/>
            <person name="Wu L."/>
            <person name="Ma J."/>
        </authorList>
    </citation>
    <scope>NUCLEOTIDE SEQUENCE [LARGE SCALE GENOMIC DNA]</scope>
    <source>
        <strain evidence="4">JCM 4816</strain>
    </source>
</reference>
<keyword evidence="2" id="KW-0732">Signal</keyword>
<sequence>METALRHPVRSVFKTLIRSAAVSALVLLPPTAPAPAAGEPGAVRAGIACRSAYACICPEIDFGGQPRVRRASDGSVKGLPSAIRDRGGSTRDNSNLTARVHEKRNHSGRWVCVTRRMASRCVA</sequence>